<dbReference type="EMBL" id="AZCU01000006">
    <property type="protein sequence ID" value="KRK25804.1"/>
    <property type="molecule type" value="Genomic_DNA"/>
</dbReference>
<reference evidence="1 2" key="1">
    <citation type="journal article" date="2015" name="Genome Announc.">
        <title>Expanding the biotechnology potential of lactobacilli through comparative genomics of 213 strains and associated genera.</title>
        <authorList>
            <person name="Sun Z."/>
            <person name="Harris H.M."/>
            <person name="McCann A."/>
            <person name="Guo C."/>
            <person name="Argimon S."/>
            <person name="Zhang W."/>
            <person name="Yang X."/>
            <person name="Jeffery I.B."/>
            <person name="Cooney J.C."/>
            <person name="Kagawa T.F."/>
            <person name="Liu W."/>
            <person name="Song Y."/>
            <person name="Salvetti E."/>
            <person name="Wrobel A."/>
            <person name="Rasinkangas P."/>
            <person name="Parkhill J."/>
            <person name="Rea M.C."/>
            <person name="O'Sullivan O."/>
            <person name="Ritari J."/>
            <person name="Douillard F.P."/>
            <person name="Paul Ross R."/>
            <person name="Yang R."/>
            <person name="Briner A.E."/>
            <person name="Felis G.E."/>
            <person name="de Vos W.M."/>
            <person name="Barrangou R."/>
            <person name="Klaenhammer T.R."/>
            <person name="Caufield P.W."/>
            <person name="Cui Y."/>
            <person name="Zhang H."/>
            <person name="O'Toole P.W."/>
        </authorList>
    </citation>
    <scope>NUCLEOTIDE SEQUENCE [LARGE SCALE GENOMIC DNA]</scope>
    <source>
        <strain evidence="1 2">DSM 20314</strain>
    </source>
</reference>
<dbReference type="Proteomes" id="UP000051020">
    <property type="component" value="Unassembled WGS sequence"/>
</dbReference>
<dbReference type="AlphaFoldDB" id="A0A837RD11"/>
<gene>
    <name evidence="1" type="ORF">FD24_GL002948</name>
</gene>
<name>A0A837RD11_LACPE</name>
<comment type="caution">
    <text evidence="1">The sequence shown here is derived from an EMBL/GenBank/DDBJ whole genome shotgun (WGS) entry which is preliminary data.</text>
</comment>
<evidence type="ECO:0000313" key="2">
    <source>
        <dbReference type="Proteomes" id="UP000051020"/>
    </source>
</evidence>
<protein>
    <submittedName>
        <fullName evidence="1">Uncharacterized protein</fullName>
    </submittedName>
</protein>
<proteinExistence type="predicted"/>
<sequence>MAGPGCFFALINLNFDVLAKKVGTIMCVEMTGELLSLGYRVCTYFAANTY</sequence>
<evidence type="ECO:0000313" key="1">
    <source>
        <dbReference type="EMBL" id="KRK25804.1"/>
    </source>
</evidence>
<accession>A0A837RD11</accession>
<organism evidence="1 2">
    <name type="scientific">Lactiplantibacillus pentosus DSM 20314</name>
    <dbReference type="NCBI Taxonomy" id="1423791"/>
    <lineage>
        <taxon>Bacteria</taxon>
        <taxon>Bacillati</taxon>
        <taxon>Bacillota</taxon>
        <taxon>Bacilli</taxon>
        <taxon>Lactobacillales</taxon>
        <taxon>Lactobacillaceae</taxon>
        <taxon>Lactiplantibacillus</taxon>
    </lineage>
</organism>